<dbReference type="SMART" id="SM00387">
    <property type="entry name" value="HATPase_c"/>
    <property type="match status" value="1"/>
</dbReference>
<dbReference type="EMBL" id="JAKNJB010000007">
    <property type="protein sequence ID" value="MCG4526600.1"/>
    <property type="molecule type" value="Genomic_DNA"/>
</dbReference>
<evidence type="ECO:0000256" key="5">
    <source>
        <dbReference type="ARBA" id="ARBA00022777"/>
    </source>
</evidence>
<gene>
    <name evidence="8" type="ORF">L0P79_05840</name>
</gene>
<dbReference type="InterPro" id="IPR036890">
    <property type="entry name" value="HATPase_C_sf"/>
</dbReference>
<keyword evidence="6" id="KW-0902">Two-component regulatory system</keyword>
<protein>
    <recommendedName>
        <fullName evidence="2">histidine kinase</fullName>
        <ecNumber evidence="2">2.7.13.3</ecNumber>
    </recommendedName>
</protein>
<evidence type="ECO:0000256" key="6">
    <source>
        <dbReference type="ARBA" id="ARBA00023012"/>
    </source>
</evidence>
<dbReference type="PANTHER" id="PTHR43711:SF1">
    <property type="entry name" value="HISTIDINE KINASE 1"/>
    <property type="match status" value="1"/>
</dbReference>
<evidence type="ECO:0000313" key="8">
    <source>
        <dbReference type="EMBL" id="MCG4526600.1"/>
    </source>
</evidence>
<evidence type="ECO:0000259" key="7">
    <source>
        <dbReference type="PROSITE" id="PS50109"/>
    </source>
</evidence>
<feature type="domain" description="Histidine kinase" evidence="7">
    <location>
        <begin position="83"/>
        <end position="284"/>
    </location>
</feature>
<dbReference type="InterPro" id="IPR036097">
    <property type="entry name" value="HisK_dim/P_sf"/>
</dbReference>
<dbReference type="InterPro" id="IPR050736">
    <property type="entry name" value="Sensor_HK_Regulatory"/>
</dbReference>
<dbReference type="SUPFAM" id="SSF47384">
    <property type="entry name" value="Homodimeric domain of signal transducing histidine kinase"/>
    <property type="match status" value="1"/>
</dbReference>
<dbReference type="PANTHER" id="PTHR43711">
    <property type="entry name" value="TWO-COMPONENT HISTIDINE KINASE"/>
    <property type="match status" value="1"/>
</dbReference>
<dbReference type="CDD" id="cd00075">
    <property type="entry name" value="HATPase"/>
    <property type="match status" value="1"/>
</dbReference>
<dbReference type="PRINTS" id="PR00344">
    <property type="entry name" value="BCTRLSENSOR"/>
</dbReference>
<proteinExistence type="predicted"/>
<organism evidence="8 9">
    <name type="scientific">Intestinimonas massiliensis</name>
    <name type="common">ex Afouda et al. 2020</name>
    <dbReference type="NCBI Taxonomy" id="1673721"/>
    <lineage>
        <taxon>Bacteria</taxon>
        <taxon>Bacillati</taxon>
        <taxon>Bacillota</taxon>
        <taxon>Clostridia</taxon>
        <taxon>Eubacteriales</taxon>
        <taxon>Intestinimonas</taxon>
    </lineage>
</organism>
<dbReference type="Gene3D" id="1.10.287.130">
    <property type="match status" value="1"/>
</dbReference>
<dbReference type="SUPFAM" id="SSF55874">
    <property type="entry name" value="ATPase domain of HSP90 chaperone/DNA topoisomerase II/histidine kinase"/>
    <property type="match status" value="1"/>
</dbReference>
<dbReference type="CDD" id="cd00082">
    <property type="entry name" value="HisKA"/>
    <property type="match status" value="1"/>
</dbReference>
<name>A0ABS9M7S5_9FIRM</name>
<comment type="caution">
    <text evidence="8">The sequence shown here is derived from an EMBL/GenBank/DDBJ whole genome shotgun (WGS) entry which is preliminary data.</text>
</comment>
<evidence type="ECO:0000256" key="3">
    <source>
        <dbReference type="ARBA" id="ARBA00022553"/>
    </source>
</evidence>
<sequence length="293" mass="32755">MIAAVILAALCAVLGLRLYALEKDIRSCARQLREDEGARVRMAAPNRAAEDLLSAVNRLLELREADEAEHRRQEHAIRQQISNISHDLRTPLTSILGYLQLLEGDSLTVEERREYLGIVRGRAKALQSLITSFYDLSRLEGGEYPLSREKVDLYHVLSELVAEFYNDFEQSGFDMTVELAPGLPAVTADPAGVLRVFTNLIRNALEHGQKRMSILLYRQGETVVSAFSNDAAGLTREDVEHVFDRFFTADKMRTGQSTGLGLAIVKALVGQMGHRVTAALDGEMFTVQVRWRI</sequence>
<keyword evidence="4" id="KW-0808">Transferase</keyword>
<dbReference type="InterPro" id="IPR004358">
    <property type="entry name" value="Sig_transdc_His_kin-like_C"/>
</dbReference>
<dbReference type="InterPro" id="IPR005467">
    <property type="entry name" value="His_kinase_dom"/>
</dbReference>
<dbReference type="InterPro" id="IPR003661">
    <property type="entry name" value="HisK_dim/P_dom"/>
</dbReference>
<evidence type="ECO:0000313" key="9">
    <source>
        <dbReference type="Proteomes" id="UP001200313"/>
    </source>
</evidence>
<accession>A0ABS9M7S5</accession>
<dbReference type="RefSeq" id="WP_238073576.1">
    <property type="nucleotide sequence ID" value="NZ_JAKNJB010000007.1"/>
</dbReference>
<reference evidence="8 9" key="1">
    <citation type="submission" date="2022-01" db="EMBL/GenBank/DDBJ databases">
        <title>Collection of gut derived symbiotic bacterial strains cultured from healthy donors.</title>
        <authorList>
            <person name="Lin H."/>
            <person name="Kohout C."/>
            <person name="Waligurski E."/>
            <person name="Pamer E.G."/>
        </authorList>
    </citation>
    <scope>NUCLEOTIDE SEQUENCE [LARGE SCALE GENOMIC DNA]</scope>
    <source>
        <strain evidence="8 9">DFI.3.7</strain>
    </source>
</reference>
<dbReference type="SMART" id="SM00388">
    <property type="entry name" value="HisKA"/>
    <property type="match status" value="1"/>
</dbReference>
<dbReference type="EC" id="2.7.13.3" evidence="2"/>
<keyword evidence="9" id="KW-1185">Reference proteome</keyword>
<evidence type="ECO:0000256" key="1">
    <source>
        <dbReference type="ARBA" id="ARBA00000085"/>
    </source>
</evidence>
<dbReference type="PROSITE" id="PS50109">
    <property type="entry name" value="HIS_KIN"/>
    <property type="match status" value="1"/>
</dbReference>
<evidence type="ECO:0000256" key="2">
    <source>
        <dbReference type="ARBA" id="ARBA00012438"/>
    </source>
</evidence>
<dbReference type="InterPro" id="IPR003594">
    <property type="entry name" value="HATPase_dom"/>
</dbReference>
<dbReference type="Pfam" id="PF00512">
    <property type="entry name" value="HisKA"/>
    <property type="match status" value="1"/>
</dbReference>
<dbReference type="Gene3D" id="3.30.565.10">
    <property type="entry name" value="Histidine kinase-like ATPase, C-terminal domain"/>
    <property type="match status" value="1"/>
</dbReference>
<keyword evidence="3" id="KW-0597">Phosphoprotein</keyword>
<dbReference type="Pfam" id="PF02518">
    <property type="entry name" value="HATPase_c"/>
    <property type="match status" value="1"/>
</dbReference>
<dbReference type="Proteomes" id="UP001200313">
    <property type="component" value="Unassembled WGS sequence"/>
</dbReference>
<dbReference type="GO" id="GO:0016301">
    <property type="term" value="F:kinase activity"/>
    <property type="evidence" value="ECO:0007669"/>
    <property type="project" value="UniProtKB-KW"/>
</dbReference>
<keyword evidence="5 8" id="KW-0418">Kinase</keyword>
<evidence type="ECO:0000256" key="4">
    <source>
        <dbReference type="ARBA" id="ARBA00022679"/>
    </source>
</evidence>
<comment type="catalytic activity">
    <reaction evidence="1">
        <text>ATP + protein L-histidine = ADP + protein N-phospho-L-histidine.</text>
        <dbReference type="EC" id="2.7.13.3"/>
    </reaction>
</comment>